<reference evidence="1 2" key="1">
    <citation type="journal article" date="2015" name="Infect. Genet. Evol.">
        <title>Genomic sequences of six botulinum neurotoxin-producing strains representing three clostridial species illustrate the mobility and diversity of botulinum neurotoxin genes.</title>
        <authorList>
            <person name="Smith T.J."/>
            <person name="Hill K.K."/>
            <person name="Xie G."/>
            <person name="Foley B.T."/>
            <person name="Williamson C.H."/>
            <person name="Foster J.T."/>
            <person name="Johnson S.L."/>
            <person name="Chertkov O."/>
            <person name="Teshima H."/>
            <person name="Gibbons H.S."/>
            <person name="Johnsky L.A."/>
            <person name="Karavis M.A."/>
            <person name="Smith L.A."/>
        </authorList>
    </citation>
    <scope>NUCLEOTIDE SEQUENCE [LARGE SCALE GENOMIC DNA]</scope>
    <source>
        <strain evidence="1 2">CDC 2741</strain>
    </source>
</reference>
<proteinExistence type="predicted"/>
<accession>A0A0C1R524</accession>
<gene>
    <name evidence="1" type="ORF">U732_2678</name>
</gene>
<name>A0A0C1R524_9CLOT</name>
<dbReference type="AlphaFoldDB" id="A0A0C1R524"/>
<comment type="caution">
    <text evidence="1">The sequence shown here is derived from an EMBL/GenBank/DDBJ whole genome shotgun (WGS) entry which is preliminary data.</text>
</comment>
<evidence type="ECO:0000313" key="2">
    <source>
        <dbReference type="Proteomes" id="UP000031366"/>
    </source>
</evidence>
<dbReference type="Proteomes" id="UP000031366">
    <property type="component" value="Unassembled WGS sequence"/>
</dbReference>
<protein>
    <submittedName>
        <fullName evidence="1">Uncharacterized protein</fullName>
    </submittedName>
</protein>
<sequence>MGAYLQGGICYNIIIYKPDFEDSNLEVDKVLRALDEKIDMSLYNKKESEKIILYVLKEEVLIENIEDFLKAQFQVYNLEDELKEEVLNPIGECEDFEEVVSLAKKGNYNNLGHGSVLEHIYVDSKYDIRVCYECITFLKEGKMVLENNTNFLLYIENLIKISSKYNKLGSTVKVFIE</sequence>
<evidence type="ECO:0000313" key="1">
    <source>
        <dbReference type="EMBL" id="KIE45591.1"/>
    </source>
</evidence>
<organism evidence="1 2">
    <name type="scientific">Clostridium argentinense CDC 2741</name>
    <dbReference type="NCBI Taxonomy" id="1418104"/>
    <lineage>
        <taxon>Bacteria</taxon>
        <taxon>Bacillati</taxon>
        <taxon>Bacillota</taxon>
        <taxon>Clostridia</taxon>
        <taxon>Eubacteriales</taxon>
        <taxon>Clostridiaceae</taxon>
        <taxon>Clostridium</taxon>
    </lineage>
</organism>
<dbReference type="EMBL" id="AYSO01000019">
    <property type="protein sequence ID" value="KIE45591.1"/>
    <property type="molecule type" value="Genomic_DNA"/>
</dbReference>
<keyword evidence="2" id="KW-1185">Reference proteome</keyword>